<evidence type="ECO:0000256" key="10">
    <source>
        <dbReference type="ARBA" id="ARBA00022737"/>
    </source>
</evidence>
<dbReference type="GO" id="GO:0090559">
    <property type="term" value="P:regulation of membrane permeability"/>
    <property type="evidence" value="ECO:0007669"/>
    <property type="project" value="TreeGrafter"/>
</dbReference>
<dbReference type="InterPro" id="IPR013106">
    <property type="entry name" value="Ig_V-set"/>
</dbReference>
<dbReference type="GO" id="GO:0005886">
    <property type="term" value="C:plasma membrane"/>
    <property type="evidence" value="ECO:0007669"/>
    <property type="project" value="UniProtKB-SubCell"/>
</dbReference>
<dbReference type="FunFam" id="2.60.40.10:FF:000342">
    <property type="entry name" value="Junctional adhesion molecule A"/>
    <property type="match status" value="1"/>
</dbReference>
<evidence type="ECO:0000256" key="4">
    <source>
        <dbReference type="ARBA" id="ARBA00016608"/>
    </source>
</evidence>
<evidence type="ECO:0000256" key="5">
    <source>
        <dbReference type="ARBA" id="ARBA00022427"/>
    </source>
</evidence>
<keyword evidence="15" id="KW-0325">Glycoprotein</keyword>
<comment type="subunit">
    <text evidence="18">Interacts with the ninth PDZ domain of MPDZ. Interacts with the first PDZ domain of PARD3. The association between PARD3 and PARD6B probably disrupts this interaction. Interacts with ITGAL (via I-domain). Interacts with CD151.</text>
</comment>
<dbReference type="GO" id="GO:0050892">
    <property type="term" value="P:intestinal absorption"/>
    <property type="evidence" value="ECO:0007669"/>
    <property type="project" value="TreeGrafter"/>
</dbReference>
<keyword evidence="9 21" id="KW-0732">Signal</keyword>
<dbReference type="InterPro" id="IPR036179">
    <property type="entry name" value="Ig-like_dom_sf"/>
</dbReference>
<keyword evidence="16" id="KW-0393">Immunoglobulin domain</keyword>
<evidence type="ECO:0000256" key="2">
    <source>
        <dbReference type="ARBA" id="ARBA00004435"/>
    </source>
</evidence>
<dbReference type="SMART" id="SM00408">
    <property type="entry name" value="IGc2"/>
    <property type="match status" value="2"/>
</dbReference>
<dbReference type="FunCoup" id="A0A672F623">
    <property type="interactions" value="418"/>
</dbReference>
<evidence type="ECO:0000256" key="21">
    <source>
        <dbReference type="SAM" id="SignalP"/>
    </source>
</evidence>
<evidence type="ECO:0000313" key="23">
    <source>
        <dbReference type="Ensembl" id="ENSSFAP00005001413.1"/>
    </source>
</evidence>
<keyword evidence="8 20" id="KW-0812">Transmembrane</keyword>
<dbReference type="PROSITE" id="PS50835">
    <property type="entry name" value="IG_LIKE"/>
    <property type="match status" value="2"/>
</dbReference>
<accession>A0A672F623</accession>
<dbReference type="InterPro" id="IPR003599">
    <property type="entry name" value="Ig_sub"/>
</dbReference>
<gene>
    <name evidence="23" type="primary">f11r.1</name>
</gene>
<evidence type="ECO:0000256" key="1">
    <source>
        <dbReference type="ARBA" id="ARBA00004251"/>
    </source>
</evidence>
<comment type="similarity">
    <text evidence="3">Belongs to the immunoglobulin superfamily.</text>
</comment>
<evidence type="ECO:0000256" key="15">
    <source>
        <dbReference type="ARBA" id="ARBA00023180"/>
    </source>
</evidence>
<reference evidence="23" key="3">
    <citation type="submission" date="2025-09" db="UniProtKB">
        <authorList>
            <consortium name="Ensembl"/>
        </authorList>
    </citation>
    <scope>IDENTIFICATION</scope>
</reference>
<keyword evidence="6" id="KW-1003">Cell membrane</keyword>
<feature type="region of interest" description="Disordered" evidence="19">
    <location>
        <begin position="268"/>
        <end position="302"/>
    </location>
</feature>
<evidence type="ECO:0000256" key="18">
    <source>
        <dbReference type="ARBA" id="ARBA00046718"/>
    </source>
</evidence>
<evidence type="ECO:0000259" key="22">
    <source>
        <dbReference type="PROSITE" id="PS50835"/>
    </source>
</evidence>
<dbReference type="InterPro" id="IPR007110">
    <property type="entry name" value="Ig-like_dom"/>
</dbReference>
<evidence type="ECO:0000256" key="16">
    <source>
        <dbReference type="ARBA" id="ARBA00023319"/>
    </source>
</evidence>
<dbReference type="InParanoid" id="A0A672F623"/>
<dbReference type="GO" id="GO:0007155">
    <property type="term" value="P:cell adhesion"/>
    <property type="evidence" value="ECO:0007669"/>
    <property type="project" value="InterPro"/>
</dbReference>
<reference evidence="23" key="2">
    <citation type="submission" date="2025-08" db="UniProtKB">
        <authorList>
            <consortium name="Ensembl"/>
        </authorList>
    </citation>
    <scope>IDENTIFICATION</scope>
</reference>
<keyword evidence="5" id="KW-0796">Tight junction</keyword>
<evidence type="ECO:0000256" key="20">
    <source>
        <dbReference type="SAM" id="Phobius"/>
    </source>
</evidence>
<dbReference type="InterPro" id="IPR003598">
    <property type="entry name" value="Ig_sub2"/>
</dbReference>
<proteinExistence type="inferred from homology"/>
<feature type="compositionally biased region" description="Polar residues" evidence="19">
    <location>
        <begin position="271"/>
        <end position="284"/>
    </location>
</feature>
<dbReference type="InterPro" id="IPR013783">
    <property type="entry name" value="Ig-like_fold"/>
</dbReference>
<dbReference type="OMA" id="VEWKFVH"/>
<keyword evidence="24" id="KW-1185">Reference proteome</keyword>
<feature type="chain" id="PRO_5025458856" description="Junctional adhesion molecule A" evidence="21">
    <location>
        <begin position="21"/>
        <end position="302"/>
    </location>
</feature>
<dbReference type="AlphaFoldDB" id="A0A672F623"/>
<dbReference type="SUPFAM" id="SSF48726">
    <property type="entry name" value="Immunoglobulin"/>
    <property type="match status" value="2"/>
</dbReference>
<evidence type="ECO:0000313" key="24">
    <source>
        <dbReference type="Proteomes" id="UP000472267"/>
    </source>
</evidence>
<dbReference type="PANTHER" id="PTHR45113:SF1">
    <property type="entry name" value="JUNCTIONAL ADHESION MOLECULE A"/>
    <property type="match status" value="1"/>
</dbReference>
<evidence type="ECO:0000256" key="3">
    <source>
        <dbReference type="ARBA" id="ARBA00008637"/>
    </source>
</evidence>
<dbReference type="Pfam" id="PF07686">
    <property type="entry name" value="V-set"/>
    <property type="match status" value="1"/>
</dbReference>
<name>A0A672F623_SALFA</name>
<evidence type="ECO:0000256" key="14">
    <source>
        <dbReference type="ARBA" id="ARBA00023157"/>
    </source>
</evidence>
<keyword evidence="13 20" id="KW-0472">Membrane</keyword>
<dbReference type="Gene3D" id="2.60.40.10">
    <property type="entry name" value="Immunoglobulins"/>
    <property type="match status" value="2"/>
</dbReference>
<feature type="domain" description="Ig-like" evidence="22">
    <location>
        <begin position="19"/>
        <end position="123"/>
    </location>
</feature>
<feature type="domain" description="Ig-like" evidence="22">
    <location>
        <begin position="127"/>
        <end position="226"/>
    </location>
</feature>
<keyword evidence="10" id="KW-0677">Repeat</keyword>
<dbReference type="Pfam" id="PF13927">
    <property type="entry name" value="Ig_3"/>
    <property type="match status" value="1"/>
</dbReference>
<evidence type="ECO:0000256" key="13">
    <source>
        <dbReference type="ARBA" id="ARBA00023136"/>
    </source>
</evidence>
<evidence type="ECO:0000256" key="11">
    <source>
        <dbReference type="ARBA" id="ARBA00022949"/>
    </source>
</evidence>
<evidence type="ECO:0000256" key="19">
    <source>
        <dbReference type="SAM" id="MobiDB-lite"/>
    </source>
</evidence>
<evidence type="ECO:0000256" key="8">
    <source>
        <dbReference type="ARBA" id="ARBA00022692"/>
    </source>
</evidence>
<evidence type="ECO:0000256" key="17">
    <source>
        <dbReference type="ARBA" id="ARBA00030590"/>
    </source>
</evidence>
<organism evidence="23 24">
    <name type="scientific">Salarias fasciatus</name>
    <name type="common">Jewelled blenny</name>
    <name type="synonym">Blennius fasciatus</name>
    <dbReference type="NCBI Taxonomy" id="181472"/>
    <lineage>
        <taxon>Eukaryota</taxon>
        <taxon>Metazoa</taxon>
        <taxon>Chordata</taxon>
        <taxon>Craniata</taxon>
        <taxon>Vertebrata</taxon>
        <taxon>Euteleostomi</taxon>
        <taxon>Actinopterygii</taxon>
        <taxon>Neopterygii</taxon>
        <taxon>Teleostei</taxon>
        <taxon>Neoteleostei</taxon>
        <taxon>Acanthomorphata</taxon>
        <taxon>Ovalentaria</taxon>
        <taxon>Blenniimorphae</taxon>
        <taxon>Blenniiformes</taxon>
        <taxon>Blennioidei</taxon>
        <taxon>Blenniidae</taxon>
        <taxon>Salariinae</taxon>
        <taxon>Salarias</taxon>
    </lineage>
</organism>
<keyword evidence="7" id="KW-0597">Phosphoprotein</keyword>
<protein>
    <recommendedName>
        <fullName evidence="4">Junctional adhesion molecule A</fullName>
    </recommendedName>
    <alternativeName>
        <fullName evidence="17">Junctional adhesion molecule 1</fullName>
    </alternativeName>
</protein>
<evidence type="ECO:0000256" key="7">
    <source>
        <dbReference type="ARBA" id="ARBA00022553"/>
    </source>
</evidence>
<keyword evidence="11" id="KW-0965">Cell junction</keyword>
<comment type="subcellular location">
    <subcellularLocation>
        <location evidence="2">Cell junction</location>
        <location evidence="2">Tight junction</location>
    </subcellularLocation>
    <subcellularLocation>
        <location evidence="1">Cell membrane</location>
        <topology evidence="1">Single-pass type I membrane protein</topology>
    </subcellularLocation>
</comment>
<dbReference type="Ensembl" id="ENSSFAT00005001506.1">
    <property type="protein sequence ID" value="ENSSFAP00005001413.1"/>
    <property type="gene ID" value="ENSSFAG00005001017.1"/>
</dbReference>
<sequence>MSATAWVSLLLLCAATGVNSFSVSTSNANVEPRENEDADLTCTYSGDFGSSPRIEWKFQNNKGSQTYVVFNGVPTTPYANRASLFRGSSLRLSKVTRQDNGRYDCEVSEPGSSNFGEVSVTLTVLVPPSTPVCRVPSSGTTGKTVRLSCYDSNGSPPPTYKWYKDGTPLPQDPSQMAAFKNLTYKLDPAKGELVFPAAQKLDSGSYHCEAINKAGPPQSCRPTRLEIRDPNVGGIVAGVIVGLLLLGVLAFGIWYAYKKGYLPQRADSSKQKSNVVYQPPSSLYSGGDEDDGDFKQKSSFVV</sequence>
<feature type="transmembrane region" description="Helical" evidence="20">
    <location>
        <begin position="232"/>
        <end position="257"/>
    </location>
</feature>
<evidence type="ECO:0000256" key="9">
    <source>
        <dbReference type="ARBA" id="ARBA00022729"/>
    </source>
</evidence>
<evidence type="ECO:0000256" key="6">
    <source>
        <dbReference type="ARBA" id="ARBA00022475"/>
    </source>
</evidence>
<keyword evidence="14" id="KW-1015">Disulfide bond</keyword>
<dbReference type="PANTHER" id="PTHR45113">
    <property type="entry name" value="JUNCTIONAL ADHESION MOLECULE A"/>
    <property type="match status" value="1"/>
</dbReference>
<keyword evidence="12 20" id="KW-1133">Transmembrane helix</keyword>
<dbReference type="GO" id="GO:0005923">
    <property type="term" value="C:bicellular tight junction"/>
    <property type="evidence" value="ECO:0007669"/>
    <property type="project" value="UniProtKB-SubCell"/>
</dbReference>
<dbReference type="SMART" id="SM00409">
    <property type="entry name" value="IG"/>
    <property type="match status" value="2"/>
</dbReference>
<evidence type="ECO:0000256" key="12">
    <source>
        <dbReference type="ARBA" id="ARBA00022989"/>
    </source>
</evidence>
<dbReference type="Proteomes" id="UP000472267">
    <property type="component" value="Chromosome 10"/>
</dbReference>
<reference evidence="23" key="1">
    <citation type="submission" date="2019-06" db="EMBL/GenBank/DDBJ databases">
        <authorList>
            <consortium name="Wellcome Sanger Institute Data Sharing"/>
        </authorList>
    </citation>
    <scope>NUCLEOTIDE SEQUENCE [LARGE SCALE GENOMIC DNA]</scope>
</reference>
<feature type="signal peptide" evidence="21">
    <location>
        <begin position="1"/>
        <end position="20"/>
    </location>
</feature>
<dbReference type="GO" id="GO:0090557">
    <property type="term" value="P:establishment of endothelial intestinal barrier"/>
    <property type="evidence" value="ECO:0007669"/>
    <property type="project" value="TreeGrafter"/>
</dbReference>
<dbReference type="SMART" id="SM00406">
    <property type="entry name" value="IGv"/>
    <property type="match status" value="1"/>
</dbReference>
<dbReference type="InterPro" id="IPR042456">
    <property type="entry name" value="F11R"/>
</dbReference>